<organism evidence="4">
    <name type="scientific">metagenome</name>
    <dbReference type="NCBI Taxonomy" id="256318"/>
    <lineage>
        <taxon>unclassified sequences</taxon>
        <taxon>metagenomes</taxon>
    </lineage>
</organism>
<reference evidence="4" key="1">
    <citation type="submission" date="2015-08" db="EMBL/GenBank/DDBJ databases">
        <authorList>
            <person name="Babu N.S."/>
            <person name="Beckwith C.J."/>
            <person name="Beseler K.G."/>
            <person name="Brison A."/>
            <person name="Carone J.V."/>
            <person name="Caskin T.P."/>
            <person name="Diamond M."/>
            <person name="Durham M.E."/>
            <person name="Foxe J.M."/>
            <person name="Go M."/>
            <person name="Henderson B.A."/>
            <person name="Jones I.B."/>
            <person name="McGettigan J.A."/>
            <person name="Micheletti S.J."/>
            <person name="Nasrallah M.E."/>
            <person name="Ortiz D."/>
            <person name="Piller C.R."/>
            <person name="Privatt S.R."/>
            <person name="Schneider S.L."/>
            <person name="Sharp S."/>
            <person name="Smith T.C."/>
            <person name="Stanton J.D."/>
            <person name="Ullery H.E."/>
            <person name="Wilson R.J."/>
            <person name="Serrano M.G."/>
            <person name="Buck G."/>
            <person name="Lee V."/>
            <person name="Wang Y."/>
            <person name="Carvalho R."/>
            <person name="Voegtly L."/>
            <person name="Shi R."/>
            <person name="Duckworth R."/>
            <person name="Johnson A."/>
            <person name="Loviza R."/>
            <person name="Walstead R."/>
            <person name="Shah Z."/>
            <person name="Kiflezghi M."/>
            <person name="Wade K."/>
            <person name="Ball S.L."/>
            <person name="Bradley K.W."/>
            <person name="Asai D.J."/>
            <person name="Bowman C.A."/>
            <person name="Russell D.A."/>
            <person name="Pope W.H."/>
            <person name="Jacobs-Sera D."/>
            <person name="Hendrix R.W."/>
            <person name="Hatfull G.F."/>
        </authorList>
    </citation>
    <scope>NUCLEOTIDE SEQUENCE</scope>
</reference>
<dbReference type="InterPro" id="IPR000760">
    <property type="entry name" value="Inositol_monophosphatase-like"/>
</dbReference>
<dbReference type="Gene3D" id="3.40.190.80">
    <property type="match status" value="1"/>
</dbReference>
<evidence type="ECO:0000256" key="3">
    <source>
        <dbReference type="ARBA" id="ARBA00022842"/>
    </source>
</evidence>
<evidence type="ECO:0000313" key="4">
    <source>
        <dbReference type="EMBL" id="CUR61818.1"/>
    </source>
</evidence>
<accession>A0A2P2CIJ4</accession>
<dbReference type="EMBL" id="CZKB01000025">
    <property type="protein sequence ID" value="CUR61818.1"/>
    <property type="molecule type" value="Genomic_DNA"/>
</dbReference>
<dbReference type="Gene3D" id="3.30.540.10">
    <property type="entry name" value="Fructose-1,6-Bisphosphatase, subunit A, domain 1"/>
    <property type="match status" value="1"/>
</dbReference>
<name>A0A2P2CIJ4_9ZZZZ</name>
<keyword evidence="1" id="KW-0479">Metal-binding</keyword>
<dbReference type="AlphaFoldDB" id="A0A2P2CIJ4"/>
<dbReference type="PANTHER" id="PTHR20854:SF4">
    <property type="entry name" value="INOSITOL-1-MONOPHOSPHATASE-RELATED"/>
    <property type="match status" value="1"/>
</dbReference>
<keyword evidence="2" id="KW-0378">Hydrolase</keyword>
<sequence length="263" mass="27517">MPEVPPMITSLAADAALAADLVREAALLAARIRAEGLDIERKTSGSDIVTQADTAAERLIVQQLTAERPDDAIVGEEGTSRPGTSGRTWVIDPVDGTYNFSRGSDWWCSAIALHDEDDVLLGAVHHAASLRTWVGGPDLPSTCDGTPLPPPPDTPRDARCAATYLHPPFYTGEVGEAFARALGEVGTLRMLGSGTMDCMAVAAGQWDVLFQHSVADWDRLPGAAIIRGAGGESVVVPAAGVEWTVTGASAAVADVRAALLRRA</sequence>
<dbReference type="GO" id="GO:0007165">
    <property type="term" value="P:signal transduction"/>
    <property type="evidence" value="ECO:0007669"/>
    <property type="project" value="TreeGrafter"/>
</dbReference>
<gene>
    <name evidence="4" type="ORF">NOCA150118</name>
</gene>
<dbReference type="PRINTS" id="PR00377">
    <property type="entry name" value="IMPHPHTASES"/>
</dbReference>
<dbReference type="SUPFAM" id="SSF56655">
    <property type="entry name" value="Carbohydrate phosphatase"/>
    <property type="match status" value="1"/>
</dbReference>
<dbReference type="GO" id="GO:0006020">
    <property type="term" value="P:inositol metabolic process"/>
    <property type="evidence" value="ECO:0007669"/>
    <property type="project" value="TreeGrafter"/>
</dbReference>
<dbReference type="GO" id="GO:0008934">
    <property type="term" value="F:inositol monophosphate 1-phosphatase activity"/>
    <property type="evidence" value="ECO:0007669"/>
    <property type="project" value="TreeGrafter"/>
</dbReference>
<evidence type="ECO:0000256" key="2">
    <source>
        <dbReference type="ARBA" id="ARBA00022801"/>
    </source>
</evidence>
<dbReference type="PROSITE" id="PS00629">
    <property type="entry name" value="IMP_1"/>
    <property type="match status" value="1"/>
</dbReference>
<dbReference type="Pfam" id="PF00459">
    <property type="entry name" value="Inositol_P"/>
    <property type="match status" value="1"/>
</dbReference>
<evidence type="ECO:0000256" key="1">
    <source>
        <dbReference type="ARBA" id="ARBA00022723"/>
    </source>
</evidence>
<protein>
    <submittedName>
        <fullName evidence="4">Inositol monophosphatase</fullName>
    </submittedName>
</protein>
<keyword evidence="3" id="KW-0460">Magnesium</keyword>
<proteinExistence type="predicted"/>
<dbReference type="GO" id="GO:0046872">
    <property type="term" value="F:metal ion binding"/>
    <property type="evidence" value="ECO:0007669"/>
    <property type="project" value="UniProtKB-KW"/>
</dbReference>
<dbReference type="CDD" id="cd01637">
    <property type="entry name" value="IMPase_like"/>
    <property type="match status" value="1"/>
</dbReference>
<dbReference type="PANTHER" id="PTHR20854">
    <property type="entry name" value="INOSITOL MONOPHOSPHATASE"/>
    <property type="match status" value="1"/>
</dbReference>
<dbReference type="InterPro" id="IPR020583">
    <property type="entry name" value="Inositol_monoP_metal-BS"/>
</dbReference>